<organism evidence="1 2">
    <name type="scientific">Ancylostoma ceylanicum</name>
    <dbReference type="NCBI Taxonomy" id="53326"/>
    <lineage>
        <taxon>Eukaryota</taxon>
        <taxon>Metazoa</taxon>
        <taxon>Ecdysozoa</taxon>
        <taxon>Nematoda</taxon>
        <taxon>Chromadorea</taxon>
        <taxon>Rhabditida</taxon>
        <taxon>Rhabditina</taxon>
        <taxon>Rhabditomorpha</taxon>
        <taxon>Strongyloidea</taxon>
        <taxon>Ancylostomatidae</taxon>
        <taxon>Ancylostomatinae</taxon>
        <taxon>Ancylostoma</taxon>
    </lineage>
</organism>
<sequence>MGVFGRVPTTPLIFLLNVPKTPGYLSLQELSAELVPSAVLVMHISSGLHQAVSDQAHVGACSSSAYSTFVRAPSPSSISHFYRKALAP</sequence>
<dbReference type="EMBL" id="JARK01001343">
    <property type="protein sequence ID" value="EYC28383.1"/>
    <property type="molecule type" value="Genomic_DNA"/>
</dbReference>
<evidence type="ECO:0000313" key="1">
    <source>
        <dbReference type="EMBL" id="EYC28383.1"/>
    </source>
</evidence>
<protein>
    <submittedName>
        <fullName evidence="1">Uncharacterized protein</fullName>
    </submittedName>
</protein>
<dbReference type="Proteomes" id="UP000024635">
    <property type="component" value="Unassembled WGS sequence"/>
</dbReference>
<keyword evidence="2" id="KW-1185">Reference proteome</keyword>
<dbReference type="AlphaFoldDB" id="A0A016VNN5"/>
<gene>
    <name evidence="1" type="primary">Acey_s0007.g3196</name>
    <name evidence="1" type="ORF">Y032_0007g3196</name>
</gene>
<reference evidence="2" key="1">
    <citation type="journal article" date="2015" name="Nat. Genet.">
        <title>The genome and transcriptome of the zoonotic hookworm Ancylostoma ceylanicum identify infection-specific gene families.</title>
        <authorList>
            <person name="Schwarz E.M."/>
            <person name="Hu Y."/>
            <person name="Antoshechkin I."/>
            <person name="Miller M.M."/>
            <person name="Sternberg P.W."/>
            <person name="Aroian R.V."/>
        </authorList>
    </citation>
    <scope>NUCLEOTIDE SEQUENCE</scope>
    <source>
        <strain evidence="2">HY135</strain>
    </source>
</reference>
<name>A0A016VNN5_9BILA</name>
<accession>A0A016VNN5</accession>
<comment type="caution">
    <text evidence="1">The sequence shown here is derived from an EMBL/GenBank/DDBJ whole genome shotgun (WGS) entry which is preliminary data.</text>
</comment>
<proteinExistence type="predicted"/>
<evidence type="ECO:0000313" key="2">
    <source>
        <dbReference type="Proteomes" id="UP000024635"/>
    </source>
</evidence>